<feature type="domain" description="Acyltransferase 3" evidence="2">
    <location>
        <begin position="9"/>
        <end position="336"/>
    </location>
</feature>
<keyword evidence="1" id="KW-0812">Transmembrane</keyword>
<keyword evidence="1" id="KW-1133">Transmembrane helix</keyword>
<sequence length="356" mass="40485">MDKATTSQLKGIAILSMLWLHLFSSGDLTATLANTVYFYNGAPLATVMKKICSMCVPVYIFLGGYGLAVTHERAVAQGRRMRNWRRVLSLYANLWTVFLFFYPLGLAFNPQLFNTGIYDAALNLTGLKCSMNGAWWFLLPYAILTLLSDRILKLIYSAGVKHEILMLVPVFMLYAGAYVAVDSVNPDHSGTAGLVVINVLRIFMLLFMFMAGVMFARHRLIEKLRSRLTSRYSYGRINVTAACTAAVLLFIKLCIGASSLIHPWFVMILIPLYAVCKRPAWADRMFEYFGRHSTNMWLIHYFFVHYIFGNAIYSLRYPVVIWIVLVAVSLVSSYIVGFVYAPIRRLVRQERPVISR</sequence>
<feature type="transmembrane region" description="Helical" evidence="1">
    <location>
        <begin position="12"/>
        <end position="39"/>
    </location>
</feature>
<dbReference type="Proteomes" id="UP001193734">
    <property type="component" value="Unassembled WGS sequence"/>
</dbReference>
<organism evidence="3 4">
    <name type="scientific">Xylanibacter rodentium</name>
    <dbReference type="NCBI Taxonomy" id="2736289"/>
    <lineage>
        <taxon>Bacteria</taxon>
        <taxon>Pseudomonadati</taxon>
        <taxon>Bacteroidota</taxon>
        <taxon>Bacteroidia</taxon>
        <taxon>Bacteroidales</taxon>
        <taxon>Prevotellaceae</taxon>
        <taxon>Xylanibacter</taxon>
    </lineage>
</organism>
<dbReference type="Pfam" id="PF01757">
    <property type="entry name" value="Acyl_transf_3"/>
    <property type="match status" value="1"/>
</dbReference>
<feature type="transmembrane region" description="Helical" evidence="1">
    <location>
        <begin position="297"/>
        <end position="313"/>
    </location>
</feature>
<comment type="caution">
    <text evidence="3">The sequence shown here is derived from an EMBL/GenBank/DDBJ whole genome shotgun (WGS) entry which is preliminary data.</text>
</comment>
<feature type="transmembrane region" description="Helical" evidence="1">
    <location>
        <begin position="51"/>
        <end position="69"/>
    </location>
</feature>
<accession>A0ABX2AWL0</accession>
<dbReference type="EMBL" id="JABKKE010000025">
    <property type="protein sequence ID" value="NPE15069.1"/>
    <property type="molecule type" value="Genomic_DNA"/>
</dbReference>
<keyword evidence="3" id="KW-0012">Acyltransferase</keyword>
<feature type="transmembrane region" description="Helical" evidence="1">
    <location>
        <begin position="319"/>
        <end position="341"/>
    </location>
</feature>
<evidence type="ECO:0000259" key="2">
    <source>
        <dbReference type="Pfam" id="PF01757"/>
    </source>
</evidence>
<gene>
    <name evidence="3" type="ORF">HPS55_12200</name>
</gene>
<feature type="transmembrane region" description="Helical" evidence="1">
    <location>
        <begin position="133"/>
        <end position="152"/>
    </location>
</feature>
<evidence type="ECO:0000256" key="1">
    <source>
        <dbReference type="SAM" id="Phobius"/>
    </source>
</evidence>
<feature type="transmembrane region" description="Helical" evidence="1">
    <location>
        <begin position="90"/>
        <end position="113"/>
    </location>
</feature>
<dbReference type="GO" id="GO:0016746">
    <property type="term" value="F:acyltransferase activity"/>
    <property type="evidence" value="ECO:0007669"/>
    <property type="project" value="UniProtKB-KW"/>
</dbReference>
<name>A0ABX2AWL0_9BACT</name>
<evidence type="ECO:0000313" key="4">
    <source>
        <dbReference type="Proteomes" id="UP001193734"/>
    </source>
</evidence>
<dbReference type="GeneID" id="82158528"/>
<dbReference type="RefSeq" id="WP_172174500.1">
    <property type="nucleotide sequence ID" value="NZ_CASGIA010000027.1"/>
</dbReference>
<feature type="transmembrane region" description="Helical" evidence="1">
    <location>
        <begin position="261"/>
        <end position="276"/>
    </location>
</feature>
<keyword evidence="3" id="KW-0808">Transferase</keyword>
<dbReference type="InterPro" id="IPR002656">
    <property type="entry name" value="Acyl_transf_3_dom"/>
</dbReference>
<keyword evidence="4" id="KW-1185">Reference proteome</keyword>
<evidence type="ECO:0000313" key="3">
    <source>
        <dbReference type="EMBL" id="NPE15069.1"/>
    </source>
</evidence>
<reference evidence="3 4" key="1">
    <citation type="submission" date="2020-05" db="EMBL/GenBank/DDBJ databases">
        <title>Distinct polysaccharide utilization as determinants for interspecies competition between intestinal Prevotella spp.</title>
        <authorList>
            <person name="Galvez E.J.C."/>
            <person name="Iljazovic A."/>
            <person name="Strowig T."/>
        </authorList>
    </citation>
    <scope>NUCLEOTIDE SEQUENCE [LARGE SCALE GENOMIC DNA]</scope>
    <source>
        <strain evidence="3 4">PROD</strain>
    </source>
</reference>
<feature type="transmembrane region" description="Helical" evidence="1">
    <location>
        <begin position="193"/>
        <end position="216"/>
    </location>
</feature>
<feature type="transmembrane region" description="Helical" evidence="1">
    <location>
        <begin position="237"/>
        <end position="255"/>
    </location>
</feature>
<protein>
    <submittedName>
        <fullName evidence="3">Acyltransferase</fullName>
    </submittedName>
</protein>
<proteinExistence type="predicted"/>
<keyword evidence="1" id="KW-0472">Membrane</keyword>
<feature type="transmembrane region" description="Helical" evidence="1">
    <location>
        <begin position="164"/>
        <end position="181"/>
    </location>
</feature>